<evidence type="ECO:0000256" key="4">
    <source>
        <dbReference type="ARBA" id="ARBA00023136"/>
    </source>
</evidence>
<feature type="compositionally biased region" description="Polar residues" evidence="5">
    <location>
        <begin position="643"/>
        <end position="671"/>
    </location>
</feature>
<gene>
    <name evidence="8" type="ORF">B2J93_2329</name>
</gene>
<dbReference type="Pfam" id="PF07690">
    <property type="entry name" value="MFS_1"/>
    <property type="match status" value="1"/>
</dbReference>
<dbReference type="GO" id="GO:0022857">
    <property type="term" value="F:transmembrane transporter activity"/>
    <property type="evidence" value="ECO:0007669"/>
    <property type="project" value="InterPro"/>
</dbReference>
<keyword evidence="2 6" id="KW-0812">Transmembrane</keyword>
<keyword evidence="3 6" id="KW-1133">Transmembrane helix</keyword>
<dbReference type="SUPFAM" id="SSF103473">
    <property type="entry name" value="MFS general substrate transporter"/>
    <property type="match status" value="1"/>
</dbReference>
<evidence type="ECO:0000256" key="2">
    <source>
        <dbReference type="ARBA" id="ARBA00022692"/>
    </source>
</evidence>
<proteinExistence type="predicted"/>
<dbReference type="InterPro" id="IPR020846">
    <property type="entry name" value="MFS_dom"/>
</dbReference>
<feature type="transmembrane region" description="Helical" evidence="6">
    <location>
        <begin position="435"/>
        <end position="460"/>
    </location>
</feature>
<name>A0A218Z107_9HELO</name>
<dbReference type="STRING" id="503106.A0A218Z107"/>
<feature type="transmembrane region" description="Helical" evidence="6">
    <location>
        <begin position="480"/>
        <end position="499"/>
    </location>
</feature>
<protein>
    <recommendedName>
        <fullName evidence="7">Major facilitator superfamily (MFS) profile domain-containing protein</fullName>
    </recommendedName>
</protein>
<feature type="transmembrane region" description="Helical" evidence="6">
    <location>
        <begin position="151"/>
        <end position="170"/>
    </location>
</feature>
<feature type="transmembrane region" description="Helical" evidence="6">
    <location>
        <begin position="85"/>
        <end position="106"/>
    </location>
</feature>
<evidence type="ECO:0000256" key="5">
    <source>
        <dbReference type="SAM" id="MobiDB-lite"/>
    </source>
</evidence>
<evidence type="ECO:0000256" key="1">
    <source>
        <dbReference type="ARBA" id="ARBA00004141"/>
    </source>
</evidence>
<evidence type="ECO:0000256" key="6">
    <source>
        <dbReference type="SAM" id="Phobius"/>
    </source>
</evidence>
<feature type="transmembrane region" description="Helical" evidence="6">
    <location>
        <begin position="176"/>
        <end position="199"/>
    </location>
</feature>
<feature type="transmembrane region" description="Helical" evidence="6">
    <location>
        <begin position="511"/>
        <end position="534"/>
    </location>
</feature>
<feature type="transmembrane region" description="Helical" evidence="6">
    <location>
        <begin position="118"/>
        <end position="139"/>
    </location>
</feature>
<dbReference type="AlphaFoldDB" id="A0A218Z107"/>
<sequence length="671" mass="71573">MRSSKYPVIPDWELPIPQLITTPVSRPDTTRKLPSQSSRSACTSTTLVNSDIKAFDVEADMAFALVSSDPNARPKNFRNLFEECIFVFTAMMAVASTTFLQGAIVINTGTIGQDLNMTAAQVSWIAAAIGLASGSFMLFCSKTADLFGRKIQLLIGLLLLSLFSFLTAFAPDPVSMNVLCGLLGLGTAIIAPPAMGTLFATYPAGTRRNRVTGAMGAANPLGFIFGSMSSGLATKYASWRQSFLVVAVFFFVMAVMAVWTMPAKPRSGSSSQLIKEFDYLGTVLAIAGMAFVGAALTEAPRAGWHSSKVLVMLFVGAGALSSFALWEQHAPCPLLPAHIFGNPTFTLTIICTGLGYMSFITNQFWISLYMQEIQGLEPLTIAIRLLPQAILGTVWSYLGEELISFISGRLIMAAGGLGYVGGAILILLITPETSYWALLFPALCVTVIGADFQFIVSNLYVSSHLAPSQSSLGAGILQTVLRLSISLGLAITSAIHGALDQTPFGQAHPTYAYSRVFLCTIIFASLSLVMIPFLRIGRQGTPADDGGEEGFELPSSLGRCQSQGSLWSSVSSHHFGGRWGEGPGVHSGDGWGSGTAGWMWADADRYERCLKCGDERSIVVAGVPHHHQAGNGPRHFTPDVSCSGENTGHTSPTRNTSVQLQPENDAEQAQG</sequence>
<dbReference type="PANTHER" id="PTHR42718">
    <property type="entry name" value="MAJOR FACILITATOR SUPERFAMILY MULTIDRUG TRANSPORTER MFSC"/>
    <property type="match status" value="1"/>
</dbReference>
<dbReference type="InParanoid" id="A0A218Z107"/>
<feature type="domain" description="Major facilitator superfamily (MFS) profile" evidence="7">
    <location>
        <begin position="86"/>
        <end position="539"/>
    </location>
</feature>
<dbReference type="PANTHER" id="PTHR42718:SF23">
    <property type="entry name" value="MAJOR FACILITATOR SUPERFAMILY (MFS) PROFILE DOMAIN-CONTAINING PROTEIN"/>
    <property type="match status" value="1"/>
</dbReference>
<dbReference type="PROSITE" id="PS50850">
    <property type="entry name" value="MFS"/>
    <property type="match status" value="1"/>
</dbReference>
<dbReference type="InterPro" id="IPR036259">
    <property type="entry name" value="MFS_trans_sf"/>
</dbReference>
<evidence type="ECO:0000313" key="9">
    <source>
        <dbReference type="Proteomes" id="UP000242519"/>
    </source>
</evidence>
<dbReference type="OrthoDB" id="2985014at2759"/>
<comment type="subcellular location">
    <subcellularLocation>
        <location evidence="1">Membrane</location>
        <topology evidence="1">Multi-pass membrane protein</topology>
    </subcellularLocation>
</comment>
<keyword evidence="9" id="KW-1185">Reference proteome</keyword>
<evidence type="ECO:0000313" key="8">
    <source>
        <dbReference type="EMBL" id="OWP01737.1"/>
    </source>
</evidence>
<comment type="caution">
    <text evidence="8">The sequence shown here is derived from an EMBL/GenBank/DDBJ whole genome shotgun (WGS) entry which is preliminary data.</text>
</comment>
<dbReference type="InterPro" id="IPR011701">
    <property type="entry name" value="MFS"/>
</dbReference>
<dbReference type="EMBL" id="MZNU01000260">
    <property type="protein sequence ID" value="OWP01737.1"/>
    <property type="molecule type" value="Genomic_DNA"/>
</dbReference>
<feature type="transmembrane region" description="Helical" evidence="6">
    <location>
        <begin position="239"/>
        <end position="259"/>
    </location>
</feature>
<feature type="transmembrane region" description="Helical" evidence="6">
    <location>
        <begin position="339"/>
        <end position="359"/>
    </location>
</feature>
<dbReference type="Gene3D" id="1.20.1250.20">
    <property type="entry name" value="MFS general substrate transporter like domains"/>
    <property type="match status" value="2"/>
</dbReference>
<organism evidence="8 9">
    <name type="scientific">Diplocarpon coronariae</name>
    <dbReference type="NCBI Taxonomy" id="2795749"/>
    <lineage>
        <taxon>Eukaryota</taxon>
        <taxon>Fungi</taxon>
        <taxon>Dikarya</taxon>
        <taxon>Ascomycota</taxon>
        <taxon>Pezizomycotina</taxon>
        <taxon>Leotiomycetes</taxon>
        <taxon>Helotiales</taxon>
        <taxon>Drepanopezizaceae</taxon>
        <taxon>Diplocarpon</taxon>
    </lineage>
</organism>
<feature type="transmembrane region" description="Helical" evidence="6">
    <location>
        <begin position="309"/>
        <end position="327"/>
    </location>
</feature>
<feature type="transmembrane region" description="Helical" evidence="6">
    <location>
        <begin position="410"/>
        <end position="429"/>
    </location>
</feature>
<feature type="transmembrane region" description="Helical" evidence="6">
    <location>
        <begin position="279"/>
        <end position="297"/>
    </location>
</feature>
<keyword evidence="4 6" id="KW-0472">Membrane</keyword>
<evidence type="ECO:0000259" key="7">
    <source>
        <dbReference type="PROSITE" id="PS50850"/>
    </source>
</evidence>
<reference evidence="8 9" key="1">
    <citation type="submission" date="2017-04" db="EMBL/GenBank/DDBJ databases">
        <title>Draft genome sequence of Marssonina coronaria NL1: causal agent of apple blotch.</title>
        <authorList>
            <person name="Cheng Q."/>
        </authorList>
    </citation>
    <scope>NUCLEOTIDE SEQUENCE [LARGE SCALE GENOMIC DNA]</scope>
    <source>
        <strain evidence="8 9">NL1</strain>
    </source>
</reference>
<evidence type="ECO:0000256" key="3">
    <source>
        <dbReference type="ARBA" id="ARBA00022989"/>
    </source>
</evidence>
<feature type="transmembrane region" description="Helical" evidence="6">
    <location>
        <begin position="379"/>
        <end position="398"/>
    </location>
</feature>
<dbReference type="Proteomes" id="UP000242519">
    <property type="component" value="Unassembled WGS sequence"/>
</dbReference>
<accession>A0A218Z107</accession>
<dbReference type="GO" id="GO:0016020">
    <property type="term" value="C:membrane"/>
    <property type="evidence" value="ECO:0007669"/>
    <property type="project" value="UniProtKB-SubCell"/>
</dbReference>
<feature type="region of interest" description="Disordered" evidence="5">
    <location>
        <begin position="625"/>
        <end position="671"/>
    </location>
</feature>